<dbReference type="Gene3D" id="2.30.180.10">
    <property type="entry name" value="FAS1 domain"/>
    <property type="match status" value="1"/>
</dbReference>
<gene>
    <name evidence="4" type="ORF">KDA27_14345</name>
</gene>
<accession>A0A956SE20</accession>
<dbReference type="InterPro" id="IPR050904">
    <property type="entry name" value="Adhesion/Biosynth-related"/>
</dbReference>
<reference evidence="4" key="1">
    <citation type="submission" date="2020-04" db="EMBL/GenBank/DDBJ databases">
        <authorList>
            <person name="Zhang T."/>
        </authorList>
    </citation>
    <scope>NUCLEOTIDE SEQUENCE</scope>
    <source>
        <strain evidence="4">HKST-UBA02</strain>
    </source>
</reference>
<dbReference type="PROSITE" id="PS50213">
    <property type="entry name" value="FAS1"/>
    <property type="match status" value="1"/>
</dbReference>
<evidence type="ECO:0000313" key="5">
    <source>
        <dbReference type="Proteomes" id="UP000739538"/>
    </source>
</evidence>
<sequence length="219" mass="22985">MSATKYLAAVTLSASIVLLGPAWAGDHPEHPKADQSKEHPKSAPHETTQSSDANTKADHGNSGQASDSHDIIAVAGSAENIHTLVTAIQAAGLAHALHGEGPFTVFAPSDAAFQHLPEGALEELMKPENREMLVNVLQYHVVPGRIMAASLSSRKIKAVNGQELRIEVSEAGPTVDGAKIVRADMEASNGIIHVIDTVLRPVAPKADPETSAPKDHPGH</sequence>
<evidence type="ECO:0000256" key="2">
    <source>
        <dbReference type="SAM" id="SignalP"/>
    </source>
</evidence>
<dbReference type="EMBL" id="JAGQHS010000075">
    <property type="protein sequence ID" value="MCA9756981.1"/>
    <property type="molecule type" value="Genomic_DNA"/>
</dbReference>
<dbReference type="InterPro" id="IPR036378">
    <property type="entry name" value="FAS1_dom_sf"/>
</dbReference>
<organism evidence="4 5">
    <name type="scientific">Eiseniibacteriota bacterium</name>
    <dbReference type="NCBI Taxonomy" id="2212470"/>
    <lineage>
        <taxon>Bacteria</taxon>
        <taxon>Candidatus Eiseniibacteriota</taxon>
    </lineage>
</organism>
<dbReference type="SUPFAM" id="SSF82153">
    <property type="entry name" value="FAS1 domain"/>
    <property type="match status" value="1"/>
</dbReference>
<evidence type="ECO:0000259" key="3">
    <source>
        <dbReference type="PROSITE" id="PS50213"/>
    </source>
</evidence>
<protein>
    <submittedName>
        <fullName evidence="4">Fasciclin domain-containing protein</fullName>
    </submittedName>
</protein>
<proteinExistence type="predicted"/>
<reference evidence="4" key="2">
    <citation type="journal article" date="2021" name="Microbiome">
        <title>Successional dynamics and alternative stable states in a saline activated sludge microbial community over 9 years.</title>
        <authorList>
            <person name="Wang Y."/>
            <person name="Ye J."/>
            <person name="Ju F."/>
            <person name="Liu L."/>
            <person name="Boyd J.A."/>
            <person name="Deng Y."/>
            <person name="Parks D.H."/>
            <person name="Jiang X."/>
            <person name="Yin X."/>
            <person name="Woodcroft B.J."/>
            <person name="Tyson G.W."/>
            <person name="Hugenholtz P."/>
            <person name="Polz M.F."/>
            <person name="Zhang T."/>
        </authorList>
    </citation>
    <scope>NUCLEOTIDE SEQUENCE</scope>
    <source>
        <strain evidence="4">HKST-UBA02</strain>
    </source>
</reference>
<dbReference type="GO" id="GO:0005615">
    <property type="term" value="C:extracellular space"/>
    <property type="evidence" value="ECO:0007669"/>
    <property type="project" value="TreeGrafter"/>
</dbReference>
<feature type="domain" description="FAS1" evidence="3">
    <location>
        <begin position="68"/>
        <end position="199"/>
    </location>
</feature>
<dbReference type="Pfam" id="PF02469">
    <property type="entry name" value="Fasciclin"/>
    <property type="match status" value="1"/>
</dbReference>
<feature type="signal peptide" evidence="2">
    <location>
        <begin position="1"/>
        <end position="24"/>
    </location>
</feature>
<dbReference type="AlphaFoldDB" id="A0A956SE20"/>
<dbReference type="FunFam" id="2.30.180.10:FF:000032">
    <property type="entry name" value="Fasciclin domain-containing protein, putative"/>
    <property type="match status" value="1"/>
</dbReference>
<dbReference type="InterPro" id="IPR000782">
    <property type="entry name" value="FAS1_domain"/>
</dbReference>
<dbReference type="PANTHER" id="PTHR10900:SF77">
    <property type="entry name" value="FI19380P1"/>
    <property type="match status" value="1"/>
</dbReference>
<keyword evidence="2" id="KW-0732">Signal</keyword>
<name>A0A956SE20_UNCEI</name>
<dbReference type="Proteomes" id="UP000739538">
    <property type="component" value="Unassembled WGS sequence"/>
</dbReference>
<feature type="compositionally biased region" description="Basic and acidic residues" evidence="1">
    <location>
        <begin position="26"/>
        <end position="44"/>
    </location>
</feature>
<dbReference type="SMART" id="SM00554">
    <property type="entry name" value="FAS1"/>
    <property type="match status" value="1"/>
</dbReference>
<feature type="chain" id="PRO_5037925143" evidence="2">
    <location>
        <begin position="25"/>
        <end position="219"/>
    </location>
</feature>
<feature type="region of interest" description="Disordered" evidence="1">
    <location>
        <begin position="26"/>
        <end position="67"/>
    </location>
</feature>
<evidence type="ECO:0000313" key="4">
    <source>
        <dbReference type="EMBL" id="MCA9756981.1"/>
    </source>
</evidence>
<comment type="caution">
    <text evidence="4">The sequence shown here is derived from an EMBL/GenBank/DDBJ whole genome shotgun (WGS) entry which is preliminary data.</text>
</comment>
<evidence type="ECO:0000256" key="1">
    <source>
        <dbReference type="SAM" id="MobiDB-lite"/>
    </source>
</evidence>
<dbReference type="PANTHER" id="PTHR10900">
    <property type="entry name" value="PERIOSTIN-RELATED"/>
    <property type="match status" value="1"/>
</dbReference>
<feature type="compositionally biased region" description="Polar residues" evidence="1">
    <location>
        <begin position="45"/>
        <end position="54"/>
    </location>
</feature>